<protein>
    <submittedName>
        <fullName evidence="1">Uncharacterized protein</fullName>
    </submittedName>
</protein>
<evidence type="ECO:0000313" key="1">
    <source>
        <dbReference type="EMBL" id="CAA9462537.1"/>
    </source>
</evidence>
<dbReference type="EMBL" id="CADCVH010000083">
    <property type="protein sequence ID" value="CAA9462537.1"/>
    <property type="molecule type" value="Genomic_DNA"/>
</dbReference>
<name>A0A6J4R2T9_9ACTN</name>
<reference evidence="1" key="1">
    <citation type="submission" date="2020-02" db="EMBL/GenBank/DDBJ databases">
        <authorList>
            <person name="Meier V. D."/>
        </authorList>
    </citation>
    <scope>NUCLEOTIDE SEQUENCE</scope>
    <source>
        <strain evidence="1">AVDCRST_MAG02</strain>
    </source>
</reference>
<gene>
    <name evidence="1" type="ORF">AVDCRST_MAG02-2572</name>
</gene>
<organism evidence="1">
    <name type="scientific">uncultured Rubrobacteraceae bacterium</name>
    <dbReference type="NCBI Taxonomy" id="349277"/>
    <lineage>
        <taxon>Bacteria</taxon>
        <taxon>Bacillati</taxon>
        <taxon>Actinomycetota</taxon>
        <taxon>Rubrobacteria</taxon>
        <taxon>Rubrobacterales</taxon>
        <taxon>Rubrobacteraceae</taxon>
        <taxon>environmental samples</taxon>
    </lineage>
</organism>
<accession>A0A6J4R2T9</accession>
<sequence>MDTKSLAHAGRSRFADPEFCQELSELIGIELGTLSSVFASERVNTALDAVKMVVAENLDKGPEAWTEILRDRAEAEGMGEYRSGYWDGYELTWEHNDHLRRVGRL</sequence>
<proteinExistence type="predicted"/>
<dbReference type="AlphaFoldDB" id="A0A6J4R2T9"/>